<dbReference type="VEuPathDB" id="TriTrypDB:ECC02_001860"/>
<accession>A0A2V2V4M8</accession>
<dbReference type="InterPro" id="IPR016024">
    <property type="entry name" value="ARM-type_fold"/>
</dbReference>
<organism evidence="1 2">
    <name type="scientific">Trypanosoma cruzi</name>
    <dbReference type="NCBI Taxonomy" id="5693"/>
    <lineage>
        <taxon>Eukaryota</taxon>
        <taxon>Discoba</taxon>
        <taxon>Euglenozoa</taxon>
        <taxon>Kinetoplastea</taxon>
        <taxon>Metakinetoplastina</taxon>
        <taxon>Trypanosomatida</taxon>
        <taxon>Trypanosomatidae</taxon>
        <taxon>Trypanosoma</taxon>
        <taxon>Schizotrypanum</taxon>
    </lineage>
</organism>
<dbReference type="VEuPathDB" id="TriTrypDB:C3747_342g32"/>
<dbReference type="SUPFAM" id="SSF48371">
    <property type="entry name" value="ARM repeat"/>
    <property type="match status" value="1"/>
</dbReference>
<protein>
    <submittedName>
        <fullName evidence="1">Putative clathrin heavy chain</fullName>
    </submittedName>
</protein>
<dbReference type="VEuPathDB" id="TriTrypDB:Tc_MARK_3685"/>
<comment type="caution">
    <text evidence="1">The sequence shown here is derived from an EMBL/GenBank/DDBJ whole genome shotgun (WGS) entry which is preliminary data.</text>
</comment>
<gene>
    <name evidence="1" type="ORF">C3747_342g32</name>
</gene>
<dbReference type="VEuPathDB" id="TriTrypDB:TCSYLVIO_004938"/>
<dbReference type="Proteomes" id="UP000246078">
    <property type="component" value="Unassembled WGS sequence"/>
</dbReference>
<reference evidence="1 2" key="1">
    <citation type="journal article" date="2018" name="Microb. Genom.">
        <title>Expanding an expanded genome: long-read sequencing of Trypanosoma cruzi.</title>
        <authorList>
            <person name="Berna L."/>
            <person name="Rodriguez M."/>
            <person name="Chiribao M.L."/>
            <person name="Parodi-Talice A."/>
            <person name="Pita S."/>
            <person name="Rijo G."/>
            <person name="Alvarez-Valin F."/>
            <person name="Robello C."/>
        </authorList>
    </citation>
    <scope>NUCLEOTIDE SEQUENCE [LARGE SCALE GENOMIC DNA]</scope>
    <source>
        <strain evidence="1 2">TCC</strain>
    </source>
</reference>
<dbReference type="VEuPathDB" id="TriTrypDB:TcBrA4_0016660"/>
<dbReference type="VEuPathDB" id="TriTrypDB:TcG_04822"/>
<dbReference type="VEuPathDB" id="TriTrypDB:TCDM_03193"/>
<evidence type="ECO:0000313" key="2">
    <source>
        <dbReference type="Proteomes" id="UP000246078"/>
    </source>
</evidence>
<name>A0A2V2V4M8_TRYCR</name>
<dbReference type="VEuPathDB" id="TriTrypDB:TcCLB.506167.50"/>
<dbReference type="VEuPathDB" id="TriTrypDB:C4B63_48g134"/>
<dbReference type="VEuPathDB" id="TriTrypDB:TcCL_NonESM05588"/>
<dbReference type="InterPro" id="IPR011990">
    <property type="entry name" value="TPR-like_helical_dom_sf"/>
</dbReference>
<dbReference type="PANTHER" id="PTHR10292:SF1">
    <property type="entry name" value="CLATHRIN HEAVY CHAIN"/>
    <property type="match status" value="1"/>
</dbReference>
<dbReference type="EMBL" id="PRFC01000342">
    <property type="protein sequence ID" value="PWU91330.1"/>
    <property type="molecule type" value="Genomic_DNA"/>
</dbReference>
<dbReference type="GO" id="GO:0006898">
    <property type="term" value="P:receptor-mediated endocytosis"/>
    <property type="evidence" value="ECO:0007669"/>
    <property type="project" value="TreeGrafter"/>
</dbReference>
<dbReference type="Pfam" id="PF00637">
    <property type="entry name" value="Clathrin"/>
    <property type="match status" value="1"/>
</dbReference>
<dbReference type="VEuPathDB" id="TriTrypDB:BCY84_10828"/>
<sequence>MSTTKIWLAAATTMMHHHVDAWDHDVFKTVVSHLGSSDLVYNSISFYIQTNPQLLDDFLTSMFKTLDPERVLLEVKKLAPVHFIRQYLESAQERNSRRVNEAINKLYMEEEDFTALRDSVERFDNFDSAELSAELEKMELFEFRKIALFLHRRNKRFTHAVAVAEGEQTLPGCH</sequence>
<dbReference type="Gene3D" id="1.25.40.10">
    <property type="entry name" value="Tetratricopeptide repeat domain"/>
    <property type="match status" value="1"/>
</dbReference>
<dbReference type="GO" id="GO:0032051">
    <property type="term" value="F:clathrin light chain binding"/>
    <property type="evidence" value="ECO:0007669"/>
    <property type="project" value="TreeGrafter"/>
</dbReference>
<dbReference type="PANTHER" id="PTHR10292">
    <property type="entry name" value="CLATHRIN HEAVY CHAIN RELATED"/>
    <property type="match status" value="1"/>
</dbReference>
<dbReference type="VEuPathDB" id="TriTrypDB:TcCLB.507785.10"/>
<dbReference type="GO" id="GO:0071439">
    <property type="term" value="C:clathrin complex"/>
    <property type="evidence" value="ECO:0007669"/>
    <property type="project" value="TreeGrafter"/>
</dbReference>
<evidence type="ECO:0000313" key="1">
    <source>
        <dbReference type="EMBL" id="PWU91330.1"/>
    </source>
</evidence>
<dbReference type="InterPro" id="IPR055358">
    <property type="entry name" value="CHCR"/>
</dbReference>
<dbReference type="AlphaFoldDB" id="A0A2V2V4M8"/>
<proteinExistence type="predicted"/>